<reference evidence="4 5" key="1">
    <citation type="submission" date="2018-07" db="EMBL/GenBank/DDBJ databases">
        <title>Genomic Encyclopedia of Type Strains, Phase IV (KMG-IV): sequencing the most valuable type-strain genomes for metagenomic binning, comparative biology and taxonomic classification.</title>
        <authorList>
            <person name="Goeker M."/>
        </authorList>
    </citation>
    <scope>NUCLEOTIDE SEQUENCE [LARGE SCALE GENOMIC DNA]</scope>
    <source>
        <strain evidence="4 5">DSM 44952</strain>
    </source>
</reference>
<organism evidence="4 5">
    <name type="scientific">Nocardia mexicana</name>
    <dbReference type="NCBI Taxonomy" id="279262"/>
    <lineage>
        <taxon>Bacteria</taxon>
        <taxon>Bacillati</taxon>
        <taxon>Actinomycetota</taxon>
        <taxon>Actinomycetes</taxon>
        <taxon>Mycobacteriales</taxon>
        <taxon>Nocardiaceae</taxon>
        <taxon>Nocardia</taxon>
    </lineage>
</organism>
<evidence type="ECO:0000256" key="2">
    <source>
        <dbReference type="ARBA" id="ARBA00023163"/>
    </source>
</evidence>
<keyword evidence="1" id="KW-0805">Transcription regulation</keyword>
<dbReference type="PROSITE" id="PS51000">
    <property type="entry name" value="HTH_DEOR_2"/>
    <property type="match status" value="1"/>
</dbReference>
<gene>
    <name evidence="4" type="ORF">DFR68_106566</name>
</gene>
<dbReference type="AlphaFoldDB" id="A0A370H2T6"/>
<feature type="domain" description="HTH deoR-type" evidence="3">
    <location>
        <begin position="4"/>
        <end position="59"/>
    </location>
</feature>
<dbReference type="GO" id="GO:0003700">
    <property type="term" value="F:DNA-binding transcription factor activity"/>
    <property type="evidence" value="ECO:0007669"/>
    <property type="project" value="InterPro"/>
</dbReference>
<dbReference type="InterPro" id="IPR051534">
    <property type="entry name" value="CBASS_pafABC_assoc_protein"/>
</dbReference>
<dbReference type="PROSITE" id="PS52050">
    <property type="entry name" value="WYL"/>
    <property type="match status" value="1"/>
</dbReference>
<dbReference type="OrthoDB" id="8555652at2"/>
<dbReference type="Pfam" id="PF08279">
    <property type="entry name" value="HTH_11"/>
    <property type="match status" value="1"/>
</dbReference>
<keyword evidence="5" id="KW-1185">Reference proteome</keyword>
<evidence type="ECO:0000259" key="3">
    <source>
        <dbReference type="PROSITE" id="PS51000"/>
    </source>
</evidence>
<name>A0A370H2T6_9NOCA</name>
<dbReference type="Gene3D" id="1.10.10.10">
    <property type="entry name" value="Winged helix-like DNA-binding domain superfamily/Winged helix DNA-binding domain"/>
    <property type="match status" value="1"/>
</dbReference>
<dbReference type="Pfam" id="PF13280">
    <property type="entry name" value="WYL"/>
    <property type="match status" value="1"/>
</dbReference>
<dbReference type="STRING" id="1210089.GCA_001613165_03978"/>
<dbReference type="InterPro" id="IPR001034">
    <property type="entry name" value="DeoR_HTH"/>
</dbReference>
<keyword evidence="2" id="KW-0804">Transcription</keyword>
<dbReference type="Proteomes" id="UP000255355">
    <property type="component" value="Unassembled WGS sequence"/>
</dbReference>
<dbReference type="InterPro" id="IPR026881">
    <property type="entry name" value="WYL_dom"/>
</dbReference>
<accession>A0A370H2T6</accession>
<dbReference type="InterPro" id="IPR036390">
    <property type="entry name" value="WH_DNA-bd_sf"/>
</dbReference>
<dbReference type="InterPro" id="IPR036388">
    <property type="entry name" value="WH-like_DNA-bd_sf"/>
</dbReference>
<dbReference type="RefSeq" id="WP_068021569.1">
    <property type="nucleotide sequence ID" value="NZ_QQAZ01000006.1"/>
</dbReference>
<dbReference type="SUPFAM" id="SSF46785">
    <property type="entry name" value="Winged helix' DNA-binding domain"/>
    <property type="match status" value="1"/>
</dbReference>
<dbReference type="EMBL" id="QQAZ01000006">
    <property type="protein sequence ID" value="RDI50127.1"/>
    <property type="molecule type" value="Genomic_DNA"/>
</dbReference>
<sequence>MIRTSARLLHLLSLLQSRPMWTGPELVGELGVSPRTVRGDIDKLRELGYPVYSTPGVAGGYRLGPGVKLPPLLLDEDEAAAVALGLGGAAPGSVAGFEAASVRARAKLEQVLPSRVRHRIDSLQASTVIPGHSGAEADPVVLTSIAAAVRDHHRLRFDYRNHDGDEQRRGTEPHRLVYLGRRWYLVAWDLDRSDWRTFRVDRVRPVTPTGPRFTPREPPTDDLVSFVSAGRRIARLRYRARVTVYRPASELVDWMPDGIAVEPVDEHRCLVHAGGDTAHSLAAHIGFIDADYEVDGPPEVLAALRTIGRRCAAAVANSPEPHTLSKEG</sequence>
<dbReference type="PANTHER" id="PTHR34580">
    <property type="match status" value="1"/>
</dbReference>
<dbReference type="PANTHER" id="PTHR34580:SF3">
    <property type="entry name" value="PROTEIN PAFB"/>
    <property type="match status" value="1"/>
</dbReference>
<protein>
    <submittedName>
        <fullName evidence="4">HTH domain-containing protein</fullName>
    </submittedName>
</protein>
<evidence type="ECO:0000313" key="4">
    <source>
        <dbReference type="EMBL" id="RDI50127.1"/>
    </source>
</evidence>
<evidence type="ECO:0000256" key="1">
    <source>
        <dbReference type="ARBA" id="ARBA00023015"/>
    </source>
</evidence>
<comment type="caution">
    <text evidence="4">The sequence shown here is derived from an EMBL/GenBank/DDBJ whole genome shotgun (WGS) entry which is preliminary data.</text>
</comment>
<evidence type="ECO:0000313" key="5">
    <source>
        <dbReference type="Proteomes" id="UP000255355"/>
    </source>
</evidence>
<dbReference type="InterPro" id="IPR013196">
    <property type="entry name" value="HTH_11"/>
</dbReference>
<proteinExistence type="predicted"/>